<keyword evidence="2" id="KW-1185">Reference proteome</keyword>
<protein>
    <submittedName>
        <fullName evidence="1">Uncharacterized protein</fullName>
    </submittedName>
</protein>
<evidence type="ECO:0000313" key="1">
    <source>
        <dbReference type="EMBL" id="TVU48587.1"/>
    </source>
</evidence>
<feature type="non-terminal residue" evidence="1">
    <location>
        <position position="1"/>
    </location>
</feature>
<evidence type="ECO:0000313" key="2">
    <source>
        <dbReference type="Proteomes" id="UP000324897"/>
    </source>
</evidence>
<dbReference type="Proteomes" id="UP000324897">
    <property type="component" value="Chromosome 5"/>
</dbReference>
<name>A0A5J9WL42_9POAL</name>
<reference evidence="1 2" key="1">
    <citation type="journal article" date="2019" name="Sci. Rep.">
        <title>A high-quality genome of Eragrostis curvula grass provides insights into Poaceae evolution and supports new strategies to enhance forage quality.</title>
        <authorList>
            <person name="Carballo J."/>
            <person name="Santos B.A.C.M."/>
            <person name="Zappacosta D."/>
            <person name="Garbus I."/>
            <person name="Selva J.P."/>
            <person name="Gallo C.A."/>
            <person name="Diaz A."/>
            <person name="Albertini E."/>
            <person name="Caccamo M."/>
            <person name="Echenique V."/>
        </authorList>
    </citation>
    <scope>NUCLEOTIDE SEQUENCE [LARGE SCALE GENOMIC DNA]</scope>
    <source>
        <strain evidence="2">cv. Victoria</strain>
        <tissue evidence="1">Leaf</tissue>
    </source>
</reference>
<dbReference type="Gramene" id="TVU48587">
    <property type="protein sequence ID" value="TVU48587"/>
    <property type="gene ID" value="EJB05_08228"/>
</dbReference>
<dbReference type="EMBL" id="RWGY01000004">
    <property type="protein sequence ID" value="TVU48587.1"/>
    <property type="molecule type" value="Genomic_DNA"/>
</dbReference>
<organism evidence="1 2">
    <name type="scientific">Eragrostis curvula</name>
    <name type="common">weeping love grass</name>
    <dbReference type="NCBI Taxonomy" id="38414"/>
    <lineage>
        <taxon>Eukaryota</taxon>
        <taxon>Viridiplantae</taxon>
        <taxon>Streptophyta</taxon>
        <taxon>Embryophyta</taxon>
        <taxon>Tracheophyta</taxon>
        <taxon>Spermatophyta</taxon>
        <taxon>Magnoliopsida</taxon>
        <taxon>Liliopsida</taxon>
        <taxon>Poales</taxon>
        <taxon>Poaceae</taxon>
        <taxon>PACMAD clade</taxon>
        <taxon>Chloridoideae</taxon>
        <taxon>Eragrostideae</taxon>
        <taxon>Eragrostidinae</taxon>
        <taxon>Eragrostis</taxon>
    </lineage>
</organism>
<gene>
    <name evidence="1" type="ORF">EJB05_08228</name>
</gene>
<accession>A0A5J9WL42</accession>
<sequence>VQDNQLCPSIELQEACSLPFSLLRVTSELHEQVIQEGDAQGTVQENSLGMSWMGLTSLKIKIRKK</sequence>
<feature type="non-terminal residue" evidence="1">
    <location>
        <position position="65"/>
    </location>
</feature>
<dbReference type="AlphaFoldDB" id="A0A5J9WL42"/>
<proteinExistence type="predicted"/>
<comment type="caution">
    <text evidence="1">The sequence shown here is derived from an EMBL/GenBank/DDBJ whole genome shotgun (WGS) entry which is preliminary data.</text>
</comment>